<name>A0AAV7QU70_PLEWA</name>
<feature type="compositionally biased region" description="Basic residues" evidence="2">
    <location>
        <begin position="554"/>
        <end position="567"/>
    </location>
</feature>
<dbReference type="InterPro" id="IPR029311">
    <property type="entry name" value="CCDC50_N"/>
</dbReference>
<dbReference type="EMBL" id="JANPWB010000010">
    <property type="protein sequence ID" value="KAJ1144057.1"/>
    <property type="molecule type" value="Genomic_DNA"/>
</dbReference>
<feature type="region of interest" description="Disordered" evidence="2">
    <location>
        <begin position="551"/>
        <end position="576"/>
    </location>
</feature>
<dbReference type="AlphaFoldDB" id="A0AAV7QU70"/>
<feature type="compositionally biased region" description="Basic and acidic residues" evidence="2">
    <location>
        <begin position="446"/>
        <end position="455"/>
    </location>
</feature>
<feature type="compositionally biased region" description="Polar residues" evidence="2">
    <location>
        <begin position="514"/>
        <end position="524"/>
    </location>
</feature>
<keyword evidence="1" id="KW-0175">Coiled coil</keyword>
<organism evidence="4 5">
    <name type="scientific">Pleurodeles waltl</name>
    <name type="common">Iberian ribbed newt</name>
    <dbReference type="NCBI Taxonomy" id="8319"/>
    <lineage>
        <taxon>Eukaryota</taxon>
        <taxon>Metazoa</taxon>
        <taxon>Chordata</taxon>
        <taxon>Craniata</taxon>
        <taxon>Vertebrata</taxon>
        <taxon>Euteleostomi</taxon>
        <taxon>Amphibia</taxon>
        <taxon>Batrachia</taxon>
        <taxon>Caudata</taxon>
        <taxon>Salamandroidea</taxon>
        <taxon>Salamandridae</taxon>
        <taxon>Pleurodelinae</taxon>
        <taxon>Pleurodeles</taxon>
    </lineage>
</organism>
<feature type="compositionally biased region" description="Basic and acidic residues" evidence="2">
    <location>
        <begin position="243"/>
        <end position="252"/>
    </location>
</feature>
<keyword evidence="5" id="KW-1185">Reference proteome</keyword>
<dbReference type="PANTHER" id="PTHR22115:SF5">
    <property type="entry name" value="COILED-COIL DOMAIN-CONTAINING PROTEIN 50-LIKE ISOFORM X1"/>
    <property type="match status" value="1"/>
</dbReference>
<dbReference type="Proteomes" id="UP001066276">
    <property type="component" value="Chromosome 6"/>
</dbReference>
<feature type="region of interest" description="Disordered" evidence="2">
    <location>
        <begin position="408"/>
        <end position="532"/>
    </location>
</feature>
<feature type="compositionally biased region" description="Basic residues" evidence="2">
    <location>
        <begin position="169"/>
        <end position="178"/>
    </location>
</feature>
<evidence type="ECO:0000259" key="3">
    <source>
        <dbReference type="Pfam" id="PF15295"/>
    </source>
</evidence>
<feature type="compositionally biased region" description="Basic and acidic residues" evidence="2">
    <location>
        <begin position="261"/>
        <end position="275"/>
    </location>
</feature>
<evidence type="ECO:0000256" key="1">
    <source>
        <dbReference type="ARBA" id="ARBA00023054"/>
    </source>
</evidence>
<evidence type="ECO:0000313" key="4">
    <source>
        <dbReference type="EMBL" id="KAJ1144057.1"/>
    </source>
</evidence>
<feature type="region of interest" description="Disordered" evidence="2">
    <location>
        <begin position="126"/>
        <end position="153"/>
    </location>
</feature>
<dbReference type="PANTHER" id="PTHR22115">
    <property type="entry name" value="C3ORF6 PROTEIN-RELATED"/>
    <property type="match status" value="1"/>
</dbReference>
<dbReference type="InterPro" id="IPR039303">
    <property type="entry name" value="CCDC50"/>
</dbReference>
<protein>
    <recommendedName>
        <fullName evidence="3">Coiled-coil domain-containing protein</fullName>
    </recommendedName>
</protein>
<gene>
    <name evidence="4" type="ORF">NDU88_010359</name>
</gene>
<feature type="compositionally biased region" description="Basic and acidic residues" evidence="2">
    <location>
        <begin position="126"/>
        <end position="144"/>
    </location>
</feature>
<dbReference type="Pfam" id="PF15295">
    <property type="entry name" value="CCDC50_N"/>
    <property type="match status" value="1"/>
</dbReference>
<feature type="region of interest" description="Disordered" evidence="2">
    <location>
        <begin position="167"/>
        <end position="341"/>
    </location>
</feature>
<proteinExistence type="predicted"/>
<feature type="compositionally biased region" description="Polar residues" evidence="2">
    <location>
        <begin position="456"/>
        <end position="468"/>
    </location>
</feature>
<feature type="compositionally biased region" description="Basic residues" evidence="2">
    <location>
        <begin position="282"/>
        <end position="291"/>
    </location>
</feature>
<evidence type="ECO:0000313" key="5">
    <source>
        <dbReference type="Proteomes" id="UP001066276"/>
    </source>
</evidence>
<comment type="caution">
    <text evidence="4">The sequence shown here is derived from an EMBL/GenBank/DDBJ whole genome shotgun (WGS) entry which is preliminary data.</text>
</comment>
<sequence length="576" mass="67154">MSDATSSRTAQMVAYTKVVRRDFSVLEDGALAHCLQEQEIEQHYASNIQKNKLVQKDIRIAKKLQDEEDERNKIRSLEKQRQIEERDSEYARVIQEELRRKAEECQRREEEDKEIAKRLQELEQKEVERWSHDSPTRIQEDSKSPSHHRFPSEEEEEYYYCREANNKSPKVRNSKRSRRTPEHDCGFQLSKGRTAPIGCPSEGASGQDQPEERHSNSHRNVSQEARNNRSEEQIQIVPRGRTHSFEHSERTHIKYSSEQMGESRHGRSRSLREQGNEFSQHHPGRNRHSKTRSVESSEIDAFGRNHQSQRNRSRHLQANLSVASQSSPRKGNVLRSGDTSLEPNPADLLEWQIAELQLQSSDQLLQDEELARRLQEEEEKQLTSTRHQIQNEDFRAAQVAQDEEIAKYIQRQELESHQRSEEPDIQRESFDESSSRGSSSERKRRNTDQRNEESPTRQLWQNSEGNASQREHPIQEKSTLLARETGDAEKQPVPKNIAEELDPTFKSKRKESQSDMLTGCSQECSRPPQPHAVPVDGLYDFMDDGLDQAFVSPTKRHSDKWGRQKSRDKKENCKQQ</sequence>
<accession>A0AAV7QU70</accession>
<feature type="domain" description="Coiled-coil" evidence="3">
    <location>
        <begin position="10"/>
        <end position="129"/>
    </location>
</feature>
<evidence type="ECO:0000256" key="2">
    <source>
        <dbReference type="SAM" id="MobiDB-lite"/>
    </source>
</evidence>
<reference evidence="4" key="1">
    <citation type="journal article" date="2022" name="bioRxiv">
        <title>Sequencing and chromosome-scale assembly of the giantPleurodeles waltlgenome.</title>
        <authorList>
            <person name="Brown T."/>
            <person name="Elewa A."/>
            <person name="Iarovenko S."/>
            <person name="Subramanian E."/>
            <person name="Araus A.J."/>
            <person name="Petzold A."/>
            <person name="Susuki M."/>
            <person name="Suzuki K.-i.T."/>
            <person name="Hayashi T."/>
            <person name="Toyoda A."/>
            <person name="Oliveira C."/>
            <person name="Osipova E."/>
            <person name="Leigh N.D."/>
            <person name="Simon A."/>
            <person name="Yun M.H."/>
        </authorList>
    </citation>
    <scope>NUCLEOTIDE SEQUENCE</scope>
    <source>
        <strain evidence="4">20211129_DDA</strain>
        <tissue evidence="4">Liver</tissue>
    </source>
</reference>
<feature type="compositionally biased region" description="Basic and acidic residues" evidence="2">
    <location>
        <begin position="408"/>
        <end position="434"/>
    </location>
</feature>
<feature type="compositionally biased region" description="Polar residues" evidence="2">
    <location>
        <begin position="316"/>
        <end position="329"/>
    </location>
</feature>